<comment type="caution">
    <text evidence="7">The sequence shown here is derived from an EMBL/GenBank/DDBJ whole genome shotgun (WGS) entry which is preliminary data.</text>
</comment>
<keyword evidence="1" id="KW-0547">Nucleotide-binding</keyword>
<dbReference type="InterPro" id="IPR047187">
    <property type="entry name" value="SF1_C_Upf1"/>
</dbReference>
<dbReference type="PANTHER" id="PTHR43788">
    <property type="entry name" value="DNA2/NAM7 HELICASE FAMILY MEMBER"/>
    <property type="match status" value="1"/>
</dbReference>
<evidence type="ECO:0000259" key="5">
    <source>
        <dbReference type="Pfam" id="PF13087"/>
    </source>
</evidence>
<protein>
    <submittedName>
        <fullName evidence="7">TM0106 family RecB-like putative nuclease</fullName>
    </submittedName>
</protein>
<evidence type="ECO:0000256" key="1">
    <source>
        <dbReference type="ARBA" id="ARBA00022741"/>
    </source>
</evidence>
<accession>A0ABU8K7Z1</accession>
<dbReference type="InterPro" id="IPR041679">
    <property type="entry name" value="DNA2/NAM7-like_C"/>
</dbReference>
<organism evidence="7 8">
    <name type="scientific">Mesorhizobium argentiipisi</name>
    <dbReference type="NCBI Taxonomy" id="3015175"/>
    <lineage>
        <taxon>Bacteria</taxon>
        <taxon>Pseudomonadati</taxon>
        <taxon>Pseudomonadota</taxon>
        <taxon>Alphaproteobacteria</taxon>
        <taxon>Hyphomicrobiales</taxon>
        <taxon>Phyllobacteriaceae</taxon>
        <taxon>Mesorhizobium</taxon>
    </lineage>
</organism>
<dbReference type="EMBL" id="JAPYKO010000003">
    <property type="protein sequence ID" value="MEI9401731.1"/>
    <property type="molecule type" value="Genomic_DNA"/>
</dbReference>
<evidence type="ECO:0000259" key="6">
    <source>
        <dbReference type="Pfam" id="PF13482"/>
    </source>
</evidence>
<dbReference type="Gene3D" id="3.40.50.300">
    <property type="entry name" value="P-loop containing nucleotide triphosphate hydrolases"/>
    <property type="match status" value="2"/>
</dbReference>
<dbReference type="InterPro" id="IPR038720">
    <property type="entry name" value="YprB_RNase_H-like_dom"/>
</dbReference>
<evidence type="ECO:0000256" key="4">
    <source>
        <dbReference type="ARBA" id="ARBA00022840"/>
    </source>
</evidence>
<dbReference type="Pfam" id="PF13482">
    <property type="entry name" value="RNase_H_2"/>
    <property type="match status" value="1"/>
</dbReference>
<dbReference type="Pfam" id="PF13087">
    <property type="entry name" value="AAA_12"/>
    <property type="match status" value="1"/>
</dbReference>
<dbReference type="PANTHER" id="PTHR43788:SF8">
    <property type="entry name" value="DNA-BINDING PROTEIN SMUBP-2"/>
    <property type="match status" value="1"/>
</dbReference>
<dbReference type="RefSeq" id="WP_337092061.1">
    <property type="nucleotide sequence ID" value="NZ_JAPYKO010000003.1"/>
</dbReference>
<evidence type="ECO:0000313" key="7">
    <source>
        <dbReference type="EMBL" id="MEI9401731.1"/>
    </source>
</evidence>
<sequence>MLRIGSELQLSASDLVGHLNCGHLTALDHQVADGALAKPKIWDPLLEILQLRGAAHEAAYVDHLRASGFTVAVIEGKGIDGGSVAATIEAMRAGVPIIVQAALRASPFTGRADILRRVETPSDLGAWSYEVIDTKLARETKGGTVLQLCLYSDLVGRLQGLVPEYAYVVAPLTGFEPEVFRISDYAAYYRNVRERFAASLNGNGGSYPEPVAHCDICRWRGRCDDQRHQDDHLSLVAGITAVQRGELAGHDVVTMTALAELPLPLPWKPDRGAVSSYNRIREQGRIQVAGRAAGQLLHEALPIEPGLGLCRLPEPDDGDIFFDLEGDPFVGEGGLEYLFGYAFKDAKGVLTYVADWCLTPADEKASFERFVDFVIERRAHHPGMHIYHYAAYEVGALKRLMGRYATREEEIDTLLRGLVLVDLYAVVRHAIRASVESYSIKRLEPLYEFARAVSLPDANYALSKVQARLELGDAGGINADDRAVVTGYNQDDCVSTERLRDWLESLRTDAVASGLEVPRPAPPGEKAPPDITAWQARIDAVAAVLTDGIPVDSAERSAEQQALYVLANVLDWHRREEKAIWWEYFRLAALSADELEDERAGIAGLELVGSVGGTVKAPIHRYRFPPQDAEFRGGEDLRSVGGERFGKVEAVDLEHRFIDIKKRGDTAGFHPEAIFAHTYIDTGVLAESLVQIGEYVADRGIAGPGAYKAARDLLLLRPPDAGGAALHQPGESPVDAACRLASTLQGVLAIQGPPGAGKTHTGAYAILALVRAGLRVGVTANSHKVIRNLLAKAAEEAAKEGFDLQCLHKVTDAEDNVPHLTFTTKNPEALGAFASSYHVLGGTGFLWARPDAAGLVDVLFVDEAAQMSLANVLAISPAAASLVLLGDPQQLEQPMQGSHPEGTEVSALDHLLGGRQTIAEDEGLFLDQTWRLHPDICRFTSELFYESRLLPRPGLENQTILMDGPLGGSGLRYVPVQHSGNQNSSPEEADRICNIVLGILASGAGWRDREGNDASLTLNDILVIAPYNAQVFEIQARLPGARVGTVDKFQGQEAPIVIYSITTSSHADAPRGMEFLYSANRLNVATSRAKALCILVANPGVFEPECRTPRQMQLANGFCRYLEMSNVVDTSFS</sequence>
<keyword evidence="4" id="KW-0067">ATP-binding</keyword>
<dbReference type="Proteomes" id="UP001366503">
    <property type="component" value="Unassembled WGS sequence"/>
</dbReference>
<gene>
    <name evidence="7" type="ORF">O7A05_05955</name>
</gene>
<name>A0ABU8K7Z1_9HYPH</name>
<evidence type="ECO:0000313" key="8">
    <source>
        <dbReference type="Proteomes" id="UP001366503"/>
    </source>
</evidence>
<keyword evidence="8" id="KW-1185">Reference proteome</keyword>
<evidence type="ECO:0000256" key="2">
    <source>
        <dbReference type="ARBA" id="ARBA00022801"/>
    </source>
</evidence>
<dbReference type="InterPro" id="IPR050534">
    <property type="entry name" value="Coronavir_polyprotein_1ab"/>
</dbReference>
<feature type="domain" description="YprB ribonuclease H-like" evidence="6">
    <location>
        <begin position="320"/>
        <end position="503"/>
    </location>
</feature>
<keyword evidence="3" id="KW-0347">Helicase</keyword>
<keyword evidence="2" id="KW-0378">Hydrolase</keyword>
<evidence type="ECO:0000256" key="3">
    <source>
        <dbReference type="ARBA" id="ARBA00022806"/>
    </source>
</evidence>
<dbReference type="Pfam" id="PF13604">
    <property type="entry name" value="AAA_30"/>
    <property type="match status" value="1"/>
</dbReference>
<dbReference type="NCBIfam" id="TIGR03491">
    <property type="entry name" value="TM0106 family RecB-like putative nuclease"/>
    <property type="match status" value="1"/>
</dbReference>
<dbReference type="CDD" id="cd17934">
    <property type="entry name" value="DEXXQc_Upf1-like"/>
    <property type="match status" value="1"/>
</dbReference>
<dbReference type="SUPFAM" id="SSF52540">
    <property type="entry name" value="P-loop containing nucleoside triphosphate hydrolases"/>
    <property type="match status" value="1"/>
</dbReference>
<proteinExistence type="predicted"/>
<dbReference type="CDD" id="cd18808">
    <property type="entry name" value="SF1_C_Upf1"/>
    <property type="match status" value="1"/>
</dbReference>
<feature type="domain" description="DNA2/NAM7 helicase-like C-terminal" evidence="5">
    <location>
        <begin position="921"/>
        <end position="1098"/>
    </location>
</feature>
<dbReference type="InterPro" id="IPR019993">
    <property type="entry name" value="RecB_nuclease_TM0106_put"/>
</dbReference>
<reference evidence="7 8" key="1">
    <citation type="submission" date="2022-12" db="EMBL/GenBank/DDBJ databases">
        <authorList>
            <person name="Muema E."/>
        </authorList>
    </citation>
    <scope>NUCLEOTIDE SEQUENCE [LARGE SCALE GENOMIC DNA]</scope>
    <source>
        <strain evidence="8">1330</strain>
    </source>
</reference>
<dbReference type="InterPro" id="IPR027417">
    <property type="entry name" value="P-loop_NTPase"/>
</dbReference>